<dbReference type="EMBL" id="CBCJ010000211">
    <property type="protein sequence ID" value="CDA72673.1"/>
    <property type="molecule type" value="Genomic_DNA"/>
</dbReference>
<gene>
    <name evidence="4" type="ORF">BN509_00032</name>
</gene>
<accession>R6C7X4</accession>
<feature type="signal peptide" evidence="2">
    <location>
        <begin position="1"/>
        <end position="29"/>
    </location>
</feature>
<evidence type="ECO:0000313" key="5">
    <source>
        <dbReference type="Proteomes" id="UP000018362"/>
    </source>
</evidence>
<dbReference type="InterPro" id="IPR027385">
    <property type="entry name" value="Beta-barrel_OMP"/>
</dbReference>
<feature type="chain" id="PRO_5004414262" description="Outer membrane protein beta-barrel domain-containing protein" evidence="2">
    <location>
        <begin position="30"/>
        <end position="213"/>
    </location>
</feature>
<evidence type="ECO:0000256" key="1">
    <source>
        <dbReference type="ARBA" id="ARBA00022729"/>
    </source>
</evidence>
<keyword evidence="1 2" id="KW-0732">Signal</keyword>
<protein>
    <recommendedName>
        <fullName evidence="3">Outer membrane protein beta-barrel domain-containing protein</fullName>
    </recommendedName>
</protein>
<dbReference type="Pfam" id="PF13505">
    <property type="entry name" value="OMP_b-brl"/>
    <property type="match status" value="1"/>
</dbReference>
<comment type="caution">
    <text evidence="4">The sequence shown here is derived from an EMBL/GenBank/DDBJ whole genome shotgun (WGS) entry which is preliminary data.</text>
</comment>
<evidence type="ECO:0000313" key="4">
    <source>
        <dbReference type="EMBL" id="CDA72673.1"/>
    </source>
</evidence>
<sequence>MLIMKTNSIFKKLALAFCALAMFATQSYAQWDSQKAHLIVDWQMNAPVSTDFADKISGWGMNFEGLYELTPRWSAGAFINFHTNHKYIGRQTLQLSPTEALTTDQQRSAYQLPFGASVSYNLYNGRYVKPYVGVKLGAAFTRYTTYYGTGGVYDDGWGFYASPELGLKIYPSPYRRFGFHIAGYYNYMTNEMSTLTGDVTGQSNVGFRLGVIF</sequence>
<name>R6C7X4_9BACT</name>
<dbReference type="InterPro" id="IPR011250">
    <property type="entry name" value="OMP/PagP_B-barrel"/>
</dbReference>
<reference evidence="4" key="1">
    <citation type="submission" date="2012-11" db="EMBL/GenBank/DDBJ databases">
        <title>Dependencies among metagenomic species, viruses, plasmids and units of genetic variation.</title>
        <authorList>
            <person name="Nielsen H.B."/>
            <person name="Almeida M."/>
            <person name="Juncker A.S."/>
            <person name="Rasmussen S."/>
            <person name="Li J."/>
            <person name="Sunagawa S."/>
            <person name="Plichta D."/>
            <person name="Gautier L."/>
            <person name="Le Chatelier E."/>
            <person name="Peletier E."/>
            <person name="Bonde I."/>
            <person name="Nielsen T."/>
            <person name="Manichanh C."/>
            <person name="Arumugam M."/>
            <person name="Batto J."/>
            <person name="Santos M.B.Q.D."/>
            <person name="Blom N."/>
            <person name="Borruel N."/>
            <person name="Burgdorf K.S."/>
            <person name="Boumezbeur F."/>
            <person name="Casellas F."/>
            <person name="Dore J."/>
            <person name="Guarner F."/>
            <person name="Hansen T."/>
            <person name="Hildebrand F."/>
            <person name="Kaas R.S."/>
            <person name="Kennedy S."/>
            <person name="Kristiansen K."/>
            <person name="Kultima J.R."/>
            <person name="Leonard P."/>
            <person name="Levenez F."/>
            <person name="Lund O."/>
            <person name="Moumen B."/>
            <person name="Le Paslier D."/>
            <person name="Pons N."/>
            <person name="Pedersen O."/>
            <person name="Prifti E."/>
            <person name="Qin J."/>
            <person name="Raes J."/>
            <person name="Tap J."/>
            <person name="Tims S."/>
            <person name="Ussery D.W."/>
            <person name="Yamada T."/>
            <person name="MetaHit consortium"/>
            <person name="Renault P."/>
            <person name="Sicheritz-Ponten T."/>
            <person name="Bork P."/>
            <person name="Wang J."/>
            <person name="Brunak S."/>
            <person name="Ehrlich S.D."/>
        </authorList>
    </citation>
    <scope>NUCLEOTIDE SEQUENCE [LARGE SCALE GENOMIC DNA]</scope>
</reference>
<feature type="domain" description="Outer membrane protein beta-barrel" evidence="3">
    <location>
        <begin position="16"/>
        <end position="213"/>
    </location>
</feature>
<dbReference type="SUPFAM" id="SSF56925">
    <property type="entry name" value="OMPA-like"/>
    <property type="match status" value="1"/>
</dbReference>
<evidence type="ECO:0000256" key="2">
    <source>
        <dbReference type="SAM" id="SignalP"/>
    </source>
</evidence>
<evidence type="ECO:0000259" key="3">
    <source>
        <dbReference type="Pfam" id="PF13505"/>
    </source>
</evidence>
<organism evidence="4 5">
    <name type="scientific">Phocaeicola coprocola CAG:162</name>
    <dbReference type="NCBI Taxonomy" id="1263040"/>
    <lineage>
        <taxon>Bacteria</taxon>
        <taxon>Pseudomonadati</taxon>
        <taxon>Bacteroidota</taxon>
        <taxon>Bacteroidia</taxon>
        <taxon>Bacteroidales</taxon>
        <taxon>Bacteroidaceae</taxon>
        <taxon>Phocaeicola</taxon>
    </lineage>
</organism>
<proteinExistence type="predicted"/>
<dbReference type="Proteomes" id="UP000018362">
    <property type="component" value="Unassembled WGS sequence"/>
</dbReference>
<dbReference type="AlphaFoldDB" id="R6C7X4"/>